<evidence type="ECO:0000313" key="2">
    <source>
        <dbReference type="Proteomes" id="UP001329825"/>
    </source>
</evidence>
<dbReference type="RefSeq" id="XP_062790439.1">
    <property type="nucleotide sequence ID" value="XM_062934388.1"/>
</dbReference>
<accession>A0ABZ1CWL6</accession>
<sequence>MPLFTVNSHTPSSTASLTEKDRLNALHALHMAALEPHHSNVIDSHLHSIHAIHRRSSILDVGTGTGMWAIQMANVHPFADVLAVDVDWSLWSNNHARNGNVDFAAIDVTEPLPWPRGIFDVIHVKGFLLEVPNYSRLIEKLAVALRPGGLMIIVEAEPGYISANYEFLPECLRKWNACVQSAYANQNIDVHFPSKIASSIAASGVFRPTANHQNYRLPVESYARGDIFTLAKAGQIHPQVLTAEMRKMLIRLLEYGYDQHELESLLQDCILEMLNPNSNYTQNLFAVYATKNY</sequence>
<proteinExistence type="predicted"/>
<keyword evidence="2" id="KW-1185">Reference proteome</keyword>
<organism evidence="1 2">
    <name type="scientific">Kwoniella shivajii</name>
    <dbReference type="NCBI Taxonomy" id="564305"/>
    <lineage>
        <taxon>Eukaryota</taxon>
        <taxon>Fungi</taxon>
        <taxon>Dikarya</taxon>
        <taxon>Basidiomycota</taxon>
        <taxon>Agaricomycotina</taxon>
        <taxon>Tremellomycetes</taxon>
        <taxon>Tremellales</taxon>
        <taxon>Cryptococcaceae</taxon>
        <taxon>Kwoniella</taxon>
    </lineage>
</organism>
<reference evidence="1 2" key="1">
    <citation type="submission" date="2024-01" db="EMBL/GenBank/DDBJ databases">
        <title>Comparative genomics of Cryptococcus and Kwoniella reveals pathogenesis evolution and contrasting modes of karyotype evolution via chromosome fusion or intercentromeric recombination.</title>
        <authorList>
            <person name="Coelho M.A."/>
            <person name="David-Palma M."/>
            <person name="Shea T."/>
            <person name="Bowers K."/>
            <person name="McGinley-Smith S."/>
            <person name="Mohammad A.W."/>
            <person name="Gnirke A."/>
            <person name="Yurkov A.M."/>
            <person name="Nowrousian M."/>
            <person name="Sun S."/>
            <person name="Cuomo C.A."/>
            <person name="Heitman J."/>
        </authorList>
    </citation>
    <scope>NUCLEOTIDE SEQUENCE [LARGE SCALE GENOMIC DNA]</scope>
    <source>
        <strain evidence="1">CBS 11374</strain>
    </source>
</reference>
<dbReference type="Gene3D" id="3.40.50.150">
    <property type="entry name" value="Vaccinia Virus protein VP39"/>
    <property type="match status" value="1"/>
</dbReference>
<evidence type="ECO:0000313" key="1">
    <source>
        <dbReference type="EMBL" id="WRT65699.1"/>
    </source>
</evidence>
<dbReference type="GeneID" id="87954776"/>
<dbReference type="SUPFAM" id="SSF53335">
    <property type="entry name" value="S-adenosyl-L-methionine-dependent methyltransferases"/>
    <property type="match status" value="1"/>
</dbReference>
<evidence type="ECO:0008006" key="3">
    <source>
        <dbReference type="Google" id="ProtNLM"/>
    </source>
</evidence>
<dbReference type="Pfam" id="PF13489">
    <property type="entry name" value="Methyltransf_23"/>
    <property type="match status" value="1"/>
</dbReference>
<dbReference type="PANTHER" id="PTHR43861">
    <property type="entry name" value="TRANS-ACONITATE 2-METHYLTRANSFERASE-RELATED"/>
    <property type="match status" value="1"/>
</dbReference>
<dbReference type="EMBL" id="CP141883">
    <property type="protein sequence ID" value="WRT65699.1"/>
    <property type="molecule type" value="Genomic_DNA"/>
</dbReference>
<name>A0ABZ1CWL6_9TREE</name>
<gene>
    <name evidence="1" type="ORF">IL334_002645</name>
</gene>
<dbReference type="CDD" id="cd02440">
    <property type="entry name" value="AdoMet_MTases"/>
    <property type="match status" value="1"/>
</dbReference>
<dbReference type="Proteomes" id="UP001329825">
    <property type="component" value="Chromosome 3"/>
</dbReference>
<dbReference type="InterPro" id="IPR029063">
    <property type="entry name" value="SAM-dependent_MTases_sf"/>
</dbReference>
<protein>
    <recommendedName>
        <fullName evidence="3">Methyltransferase domain-containing protein</fullName>
    </recommendedName>
</protein>